<evidence type="ECO:0000313" key="2">
    <source>
        <dbReference type="EMBL" id="ALE93895.1"/>
    </source>
</evidence>
<feature type="domain" description="Lipoyl-binding" evidence="1">
    <location>
        <begin position="1"/>
        <end position="76"/>
    </location>
</feature>
<dbReference type="OrthoDB" id="3629907at2"/>
<reference evidence="3" key="1">
    <citation type="submission" date="2015-09" db="EMBL/GenBank/DDBJ databases">
        <title>Complete genome of Arthrobacter alpinus strain R3.8.</title>
        <authorList>
            <person name="See-Too W.S."/>
            <person name="Chan K.G."/>
        </authorList>
    </citation>
    <scope>NUCLEOTIDE SEQUENCE [LARGE SCALE GENOMIC DNA]</scope>
    <source>
        <strain evidence="3">R3.8</strain>
    </source>
</reference>
<dbReference type="EMBL" id="CP012677">
    <property type="protein sequence ID" value="ALE93895.1"/>
    <property type="molecule type" value="Genomic_DNA"/>
</dbReference>
<dbReference type="InterPro" id="IPR000089">
    <property type="entry name" value="Biotin_lipoyl"/>
</dbReference>
<protein>
    <recommendedName>
        <fullName evidence="1">Lipoyl-binding domain-containing protein</fullName>
    </recommendedName>
</protein>
<evidence type="ECO:0000259" key="1">
    <source>
        <dbReference type="PROSITE" id="PS50968"/>
    </source>
</evidence>
<name>A0A0M3UGX9_9MICC</name>
<gene>
    <name evidence="2" type="ORF">AOC05_01805</name>
</gene>
<evidence type="ECO:0000313" key="3">
    <source>
        <dbReference type="Proteomes" id="UP000062833"/>
    </source>
</evidence>
<dbReference type="SUPFAM" id="SSF51230">
    <property type="entry name" value="Single hybrid motif"/>
    <property type="match status" value="1"/>
</dbReference>
<dbReference type="PROSITE" id="PS50968">
    <property type="entry name" value="BIOTINYL_LIPOYL"/>
    <property type="match status" value="1"/>
</dbReference>
<dbReference type="RefSeq" id="WP_062009212.1">
    <property type="nucleotide sequence ID" value="NZ_CP012677.1"/>
</dbReference>
<sequence length="76" mass="8135">MVEVLFPMMTGDPQDQGVLTLWLVPDGDAVRPYQVLAEVTIDKFDAEINAPAAGVLTWHVQEGDEVAQGAVIATIA</sequence>
<dbReference type="CDD" id="cd06849">
    <property type="entry name" value="lipoyl_domain"/>
    <property type="match status" value="1"/>
</dbReference>
<dbReference type="Proteomes" id="UP000062833">
    <property type="component" value="Chromosome"/>
</dbReference>
<dbReference type="Gene3D" id="2.40.50.100">
    <property type="match status" value="1"/>
</dbReference>
<keyword evidence="3" id="KW-1185">Reference proteome</keyword>
<dbReference type="InterPro" id="IPR011053">
    <property type="entry name" value="Single_hybrid_motif"/>
</dbReference>
<organism evidence="2 3">
    <name type="scientific">Arthrobacter alpinus</name>
    <dbReference type="NCBI Taxonomy" id="656366"/>
    <lineage>
        <taxon>Bacteria</taxon>
        <taxon>Bacillati</taxon>
        <taxon>Actinomycetota</taxon>
        <taxon>Actinomycetes</taxon>
        <taxon>Micrococcales</taxon>
        <taxon>Micrococcaceae</taxon>
        <taxon>Arthrobacter</taxon>
    </lineage>
</organism>
<dbReference type="Pfam" id="PF00364">
    <property type="entry name" value="Biotin_lipoyl"/>
    <property type="match status" value="1"/>
</dbReference>
<proteinExistence type="predicted"/>
<dbReference type="PATRIC" id="fig|656366.3.peg.405"/>
<dbReference type="KEGG" id="aaq:AOC05_01805"/>
<accession>A0A0M3UGX9</accession>
<dbReference type="AlphaFoldDB" id="A0A0M3UGX9"/>